<dbReference type="AlphaFoldDB" id="A0ABD0ULC5"/>
<comment type="caution">
    <text evidence="2">The sequence shown here is derived from an EMBL/GenBank/DDBJ whole genome shotgun (WGS) entry which is preliminary data.</text>
</comment>
<feature type="transmembrane region" description="Helical" evidence="1">
    <location>
        <begin position="25"/>
        <end position="43"/>
    </location>
</feature>
<dbReference type="Proteomes" id="UP001552299">
    <property type="component" value="Unassembled WGS sequence"/>
</dbReference>
<gene>
    <name evidence="2" type="ORF">M5K25_017031</name>
</gene>
<evidence type="ECO:0000313" key="3">
    <source>
        <dbReference type="Proteomes" id="UP001552299"/>
    </source>
</evidence>
<keyword evidence="1" id="KW-1133">Transmembrane helix</keyword>
<organism evidence="2 3">
    <name type="scientific">Dendrobium thyrsiflorum</name>
    <name type="common">Pinecone-like raceme dendrobium</name>
    <name type="synonym">Orchid</name>
    <dbReference type="NCBI Taxonomy" id="117978"/>
    <lineage>
        <taxon>Eukaryota</taxon>
        <taxon>Viridiplantae</taxon>
        <taxon>Streptophyta</taxon>
        <taxon>Embryophyta</taxon>
        <taxon>Tracheophyta</taxon>
        <taxon>Spermatophyta</taxon>
        <taxon>Magnoliopsida</taxon>
        <taxon>Liliopsida</taxon>
        <taxon>Asparagales</taxon>
        <taxon>Orchidaceae</taxon>
        <taxon>Epidendroideae</taxon>
        <taxon>Malaxideae</taxon>
        <taxon>Dendrobiinae</taxon>
        <taxon>Dendrobium</taxon>
    </lineage>
</organism>
<accession>A0ABD0ULC5</accession>
<keyword evidence="3" id="KW-1185">Reference proteome</keyword>
<reference evidence="2 3" key="1">
    <citation type="journal article" date="2024" name="Plant Biotechnol. J.">
        <title>Dendrobium thyrsiflorum genome and its molecular insights into genes involved in important horticultural traits.</title>
        <authorList>
            <person name="Chen B."/>
            <person name="Wang J.Y."/>
            <person name="Zheng P.J."/>
            <person name="Li K.L."/>
            <person name="Liang Y.M."/>
            <person name="Chen X.F."/>
            <person name="Zhang C."/>
            <person name="Zhao X."/>
            <person name="He X."/>
            <person name="Zhang G.Q."/>
            <person name="Liu Z.J."/>
            <person name="Xu Q."/>
        </authorList>
    </citation>
    <scope>NUCLEOTIDE SEQUENCE [LARGE SCALE GENOMIC DNA]</scope>
    <source>
        <strain evidence="2">GZMU011</strain>
    </source>
</reference>
<evidence type="ECO:0008006" key="4">
    <source>
        <dbReference type="Google" id="ProtNLM"/>
    </source>
</evidence>
<sequence length="371" mass="43731">MTYGYQKEELLTFPPSHWIDAGRDLLPVFFFFFLLTVLFRHIGAAKMNCNNLFSIVFKCGGYWVVVKGQSRMKYVGGSQKTLKFERGDINLLILKEQTESLCRWLQGQAYELHYHLNGTSPKVYMSINNDRDVMDMLRCSCNENKVEVVVIVKDFDENISNAYNIQYGDMQDLSEISRVEEIYHISPELLYYLSSLTCKWSKAIFSKHIKNHYNTNNMAESFNSWIEEARNKPVEEANGSLTLLATMNWIRNEKKKIHSHFKHNNFLEVDKLDMPTIKLPYEKTLETRIQHNQIKERGMASQMHQSMFEKASKLLGNGCRIVRTLFYCLPKQLVQSHIDEDIDRHYRHFYRRVSINKNLKFKIINPLIYAY</sequence>
<proteinExistence type="predicted"/>
<evidence type="ECO:0000256" key="1">
    <source>
        <dbReference type="SAM" id="Phobius"/>
    </source>
</evidence>
<evidence type="ECO:0000313" key="2">
    <source>
        <dbReference type="EMBL" id="KAL0913564.1"/>
    </source>
</evidence>
<keyword evidence="1" id="KW-0472">Membrane</keyword>
<name>A0ABD0ULC5_DENTH</name>
<dbReference type="EMBL" id="JANQDX010000013">
    <property type="protein sequence ID" value="KAL0913564.1"/>
    <property type="molecule type" value="Genomic_DNA"/>
</dbReference>
<keyword evidence="1" id="KW-0812">Transmembrane</keyword>
<protein>
    <recommendedName>
        <fullName evidence="4">PB1 domain-containing protein</fullName>
    </recommendedName>
</protein>